<gene>
    <name evidence="1" type="ORF">FSCOSCO3_A002681</name>
</gene>
<name>A0AAV1P273_SCOSC</name>
<organism evidence="1 2">
    <name type="scientific">Scomber scombrus</name>
    <name type="common">Atlantic mackerel</name>
    <name type="synonym">Scomber vernalis</name>
    <dbReference type="NCBI Taxonomy" id="13677"/>
    <lineage>
        <taxon>Eukaryota</taxon>
        <taxon>Metazoa</taxon>
        <taxon>Chordata</taxon>
        <taxon>Craniata</taxon>
        <taxon>Vertebrata</taxon>
        <taxon>Euteleostomi</taxon>
        <taxon>Actinopterygii</taxon>
        <taxon>Neopterygii</taxon>
        <taxon>Teleostei</taxon>
        <taxon>Neoteleostei</taxon>
        <taxon>Acanthomorphata</taxon>
        <taxon>Pelagiaria</taxon>
        <taxon>Scombriformes</taxon>
        <taxon>Scombridae</taxon>
        <taxon>Scomber</taxon>
    </lineage>
</organism>
<evidence type="ECO:0000313" key="1">
    <source>
        <dbReference type="EMBL" id="CAK6965159.1"/>
    </source>
</evidence>
<sequence length="118" mass="13434">MATPFVNILLREGLQSAFYFITSRHDRCMQNFTGLQTRTYPMYSTLSLTAMVNRIGLFEIRMSLMSISLEMLQLPSLQSSCDENASPVHYSPVKISVVIEKNWSSPSVKPLLQRNRTA</sequence>
<dbReference type="EMBL" id="CAWUFR010000079">
    <property type="protein sequence ID" value="CAK6965159.1"/>
    <property type="molecule type" value="Genomic_DNA"/>
</dbReference>
<keyword evidence="2" id="KW-1185">Reference proteome</keyword>
<dbReference type="Proteomes" id="UP001314229">
    <property type="component" value="Unassembled WGS sequence"/>
</dbReference>
<comment type="caution">
    <text evidence="1">The sequence shown here is derived from an EMBL/GenBank/DDBJ whole genome shotgun (WGS) entry which is preliminary data.</text>
</comment>
<evidence type="ECO:0000313" key="2">
    <source>
        <dbReference type="Proteomes" id="UP001314229"/>
    </source>
</evidence>
<protein>
    <submittedName>
        <fullName evidence="1">Uncharacterized protein</fullName>
    </submittedName>
</protein>
<accession>A0AAV1P273</accession>
<proteinExistence type="predicted"/>
<reference evidence="1 2" key="1">
    <citation type="submission" date="2024-01" db="EMBL/GenBank/DDBJ databases">
        <authorList>
            <person name="Alioto T."/>
            <person name="Alioto T."/>
            <person name="Gomez Garrido J."/>
        </authorList>
    </citation>
    <scope>NUCLEOTIDE SEQUENCE [LARGE SCALE GENOMIC DNA]</scope>
</reference>
<dbReference type="AlphaFoldDB" id="A0AAV1P273"/>